<name>A0AAE7MQT9_ENTGA</name>
<dbReference type="InterPro" id="IPR001296">
    <property type="entry name" value="Glyco_trans_1"/>
</dbReference>
<dbReference type="PANTHER" id="PTHR45947:SF3">
    <property type="entry name" value="SULFOQUINOVOSYL TRANSFERASE SQD2"/>
    <property type="match status" value="1"/>
</dbReference>
<protein>
    <submittedName>
        <fullName evidence="3">Glycosyltransferase family 4 protein</fullName>
    </submittedName>
</protein>
<dbReference type="AlphaFoldDB" id="A0AAE7MQT9"/>
<evidence type="ECO:0000313" key="3">
    <source>
        <dbReference type="EMBL" id="QOG27954.1"/>
    </source>
</evidence>
<proteinExistence type="predicted"/>
<dbReference type="SUPFAM" id="SSF53756">
    <property type="entry name" value="UDP-Glycosyltransferase/glycogen phosphorylase"/>
    <property type="match status" value="1"/>
</dbReference>
<feature type="domain" description="Glycosyl transferase family 1" evidence="1">
    <location>
        <begin position="187"/>
        <end position="348"/>
    </location>
</feature>
<gene>
    <name evidence="3" type="ORF">EGM181_12125</name>
</gene>
<dbReference type="InterPro" id="IPR050194">
    <property type="entry name" value="Glycosyltransferase_grp1"/>
</dbReference>
<feature type="domain" description="Glycosyltransferase subfamily 4-like N-terminal" evidence="2">
    <location>
        <begin position="4"/>
        <end position="143"/>
    </location>
</feature>
<dbReference type="EMBL" id="CP050485">
    <property type="protein sequence ID" value="QOG27954.1"/>
    <property type="molecule type" value="Genomic_DNA"/>
</dbReference>
<dbReference type="Proteomes" id="UP000516696">
    <property type="component" value="Chromosome"/>
</dbReference>
<evidence type="ECO:0000313" key="4">
    <source>
        <dbReference type="Proteomes" id="UP000516696"/>
    </source>
</evidence>
<reference evidence="3 4" key="1">
    <citation type="submission" date="2020-03" db="EMBL/GenBank/DDBJ databases">
        <title>Characterization of ganglioside-mimicking enterococci.</title>
        <authorList>
            <person name="Patry R.T."/>
            <person name="Nothaft H."/>
            <person name="Bridger R."/>
            <person name="Shajahan A."/>
            <person name="Huynh S."/>
            <person name="Sanchez S."/>
            <person name="Azadi P."/>
            <person name="Cooper K."/>
            <person name="Miller W.G."/>
            <person name="Parker C.T."/>
            <person name="Wells L."/>
            <person name="Szymanski C.M."/>
        </authorList>
    </citation>
    <scope>NUCLEOTIDE SEQUENCE [LARGE SCALE GENOMIC DNA]</scope>
    <source>
        <strain evidence="3 4">EGM181</strain>
    </source>
</reference>
<sequence>MCKKILMVATVDQHIRHFHLPLIKKLSENGTEIHVAARGEEKFAKVSKKYSIPFERSPFKFNNIKSFFLLKKIIKKENYDVIHVNTPVGATIGRLAAISLLRKSPKIIYTAHGFHFFQGAPLSFWLIFFPIEYLLAKITDVILTMNREDTLIAKKFFGKEKIIQINGVGVDKKKFHKTTKQEYLSARKRLSIKDNDIVLLYVAEISERKNQRLIIDIMSDAVNNIPNLKLFLLGEGLLFPEIRELITEKHLNNEIIMTGYTTSVSEYLKAADIYISTSLQEGLPINIIEAMFTNIPCLVTGCRGNVDLIEGYSNGKIIALDQHVKENFVQSLNEFVNKLEITNKFIETSNDEINKYDLEQVTNVLWKIYKNKLF</sequence>
<dbReference type="GO" id="GO:0016757">
    <property type="term" value="F:glycosyltransferase activity"/>
    <property type="evidence" value="ECO:0007669"/>
    <property type="project" value="InterPro"/>
</dbReference>
<accession>A0AAE7MQT9</accession>
<dbReference type="Pfam" id="PF00534">
    <property type="entry name" value="Glycos_transf_1"/>
    <property type="match status" value="1"/>
</dbReference>
<dbReference type="InterPro" id="IPR028098">
    <property type="entry name" value="Glyco_trans_4-like_N"/>
</dbReference>
<organism evidence="3 4">
    <name type="scientific">Enterococcus gallinarum</name>
    <dbReference type="NCBI Taxonomy" id="1353"/>
    <lineage>
        <taxon>Bacteria</taxon>
        <taxon>Bacillati</taxon>
        <taxon>Bacillota</taxon>
        <taxon>Bacilli</taxon>
        <taxon>Lactobacillales</taxon>
        <taxon>Enterococcaceae</taxon>
        <taxon>Enterococcus</taxon>
    </lineage>
</organism>
<dbReference type="Pfam" id="PF13477">
    <property type="entry name" value="Glyco_trans_4_2"/>
    <property type="match status" value="1"/>
</dbReference>
<dbReference type="Gene3D" id="3.40.50.2000">
    <property type="entry name" value="Glycogen Phosphorylase B"/>
    <property type="match status" value="2"/>
</dbReference>
<evidence type="ECO:0000259" key="1">
    <source>
        <dbReference type="Pfam" id="PF00534"/>
    </source>
</evidence>
<evidence type="ECO:0000259" key="2">
    <source>
        <dbReference type="Pfam" id="PF13477"/>
    </source>
</evidence>
<dbReference type="PANTHER" id="PTHR45947">
    <property type="entry name" value="SULFOQUINOVOSYL TRANSFERASE SQD2"/>
    <property type="match status" value="1"/>
</dbReference>
<dbReference type="RefSeq" id="WP_113849508.1">
    <property type="nucleotide sequence ID" value="NZ_CP050485.1"/>
</dbReference>